<evidence type="ECO:0000259" key="5">
    <source>
        <dbReference type="PROSITE" id="PS50888"/>
    </source>
</evidence>
<name>A0A8S0PTE2_OLEEU</name>
<dbReference type="PANTHER" id="PTHR45959:SF62">
    <property type="entry name" value="TRANSCRIPTION FACTOR BHLH25-LIKE"/>
    <property type="match status" value="1"/>
</dbReference>
<proteinExistence type="predicted"/>
<dbReference type="SMART" id="SM00353">
    <property type="entry name" value="HLH"/>
    <property type="match status" value="1"/>
</dbReference>
<dbReference type="AlphaFoldDB" id="A0A8S0PTE2"/>
<dbReference type="InterPro" id="IPR011598">
    <property type="entry name" value="bHLH_dom"/>
</dbReference>
<dbReference type="PROSITE" id="PS50888">
    <property type="entry name" value="BHLH"/>
    <property type="match status" value="1"/>
</dbReference>
<dbReference type="Proteomes" id="UP000594638">
    <property type="component" value="Unassembled WGS sequence"/>
</dbReference>
<dbReference type="GO" id="GO:0046983">
    <property type="term" value="F:protein dimerization activity"/>
    <property type="evidence" value="ECO:0007669"/>
    <property type="project" value="InterPro"/>
</dbReference>
<evidence type="ECO:0000259" key="6">
    <source>
        <dbReference type="PROSITE" id="PS51671"/>
    </source>
</evidence>
<evidence type="ECO:0000256" key="2">
    <source>
        <dbReference type="ARBA" id="ARBA00023015"/>
    </source>
</evidence>
<dbReference type="CDD" id="cd11452">
    <property type="entry name" value="bHLH_AtNAI1_like"/>
    <property type="match status" value="1"/>
</dbReference>
<dbReference type="InterPro" id="IPR054502">
    <property type="entry name" value="bHLH-TF_ACT-like_plant"/>
</dbReference>
<dbReference type="GO" id="GO:0005634">
    <property type="term" value="C:nucleus"/>
    <property type="evidence" value="ECO:0007669"/>
    <property type="project" value="UniProtKB-SubCell"/>
</dbReference>
<dbReference type="Pfam" id="PF00010">
    <property type="entry name" value="HLH"/>
    <property type="match status" value="1"/>
</dbReference>
<dbReference type="PANTHER" id="PTHR45959">
    <property type="entry name" value="BHLH TRANSCRIPTION FACTOR"/>
    <property type="match status" value="1"/>
</dbReference>
<reference evidence="7 8" key="1">
    <citation type="submission" date="2019-12" db="EMBL/GenBank/DDBJ databases">
        <authorList>
            <person name="Alioto T."/>
            <person name="Alioto T."/>
            <person name="Gomez Garrido J."/>
        </authorList>
    </citation>
    <scope>NUCLEOTIDE SEQUENCE [LARGE SCALE GENOMIC DNA]</scope>
</reference>
<evidence type="ECO:0000256" key="4">
    <source>
        <dbReference type="ARBA" id="ARBA00023242"/>
    </source>
</evidence>
<dbReference type="InterPro" id="IPR002912">
    <property type="entry name" value="ACT_dom"/>
</dbReference>
<gene>
    <name evidence="7" type="ORF">OLEA9_A097561</name>
</gene>
<comment type="caution">
    <text evidence="7">The sequence shown here is derived from an EMBL/GenBank/DDBJ whole genome shotgun (WGS) entry which is preliminary data.</text>
</comment>
<dbReference type="OrthoDB" id="690068at2759"/>
<comment type="subcellular location">
    <subcellularLocation>
        <location evidence="1">Nucleus</location>
    </subcellularLocation>
</comment>
<keyword evidence="4" id="KW-0539">Nucleus</keyword>
<feature type="domain" description="BHLH" evidence="5">
    <location>
        <begin position="144"/>
        <end position="193"/>
    </location>
</feature>
<dbReference type="SUPFAM" id="SSF47459">
    <property type="entry name" value="HLH, helix-loop-helix DNA-binding domain"/>
    <property type="match status" value="1"/>
</dbReference>
<feature type="domain" description="ACT" evidence="6">
    <location>
        <begin position="252"/>
        <end position="322"/>
    </location>
</feature>
<dbReference type="InterPro" id="IPR052610">
    <property type="entry name" value="bHLH_transcription_regulator"/>
</dbReference>
<accession>A0A8S0PTE2</accession>
<evidence type="ECO:0000313" key="8">
    <source>
        <dbReference type="Proteomes" id="UP000594638"/>
    </source>
</evidence>
<keyword evidence="3" id="KW-0804">Transcription</keyword>
<dbReference type="Pfam" id="PF22754">
    <property type="entry name" value="bHLH-TF_ACT-like_plant"/>
    <property type="match status" value="1"/>
</dbReference>
<keyword evidence="8" id="KW-1185">Reference proteome</keyword>
<keyword evidence="2" id="KW-0805">Transcription regulation</keyword>
<evidence type="ECO:0000256" key="1">
    <source>
        <dbReference type="ARBA" id="ARBA00004123"/>
    </source>
</evidence>
<organism evidence="7 8">
    <name type="scientific">Olea europaea subsp. europaea</name>
    <dbReference type="NCBI Taxonomy" id="158383"/>
    <lineage>
        <taxon>Eukaryota</taxon>
        <taxon>Viridiplantae</taxon>
        <taxon>Streptophyta</taxon>
        <taxon>Embryophyta</taxon>
        <taxon>Tracheophyta</taxon>
        <taxon>Spermatophyta</taxon>
        <taxon>Magnoliopsida</taxon>
        <taxon>eudicotyledons</taxon>
        <taxon>Gunneridae</taxon>
        <taxon>Pentapetalae</taxon>
        <taxon>asterids</taxon>
        <taxon>lamiids</taxon>
        <taxon>Lamiales</taxon>
        <taxon>Oleaceae</taxon>
        <taxon>Oleeae</taxon>
        <taxon>Olea</taxon>
    </lineage>
</organism>
<sequence length="322" mass="36514">MEIASIRSLSDLAMDESGLVHQWPVNSFDDLSTMSICTAFGEDFYQSFSQPTLNFKRAADFSQYGFERTPKQLKTNAWPNPSNNLNSMNSCFTNQLEMANPKEETWSSSSTLNFSNDSVVSQAKNYTLKACPGNKRISTNDRYSHGQDHVIAERKRREKLSQRFIALSALVPGLKKMDKASVLGDAIKYIKVLQDRVKTLEEQTRKKSMESVVFVKKYEIYTGNENSPSDENFIDEPLPEIEARFSDNKDVLVRIHCEKRKGILEKTVAEIEKLHLSVVNISSLTFGDSALDITVIAKMDEVYNMSSKDFVKNLRAALKTFI</sequence>
<dbReference type="InterPro" id="IPR036638">
    <property type="entry name" value="HLH_DNA-bd_sf"/>
</dbReference>
<evidence type="ECO:0000313" key="7">
    <source>
        <dbReference type="EMBL" id="CAA2956694.1"/>
    </source>
</evidence>
<dbReference type="PROSITE" id="PS51671">
    <property type="entry name" value="ACT"/>
    <property type="match status" value="1"/>
</dbReference>
<dbReference type="Gramene" id="OE9A097561T2">
    <property type="protein sequence ID" value="OE9A097561C2"/>
    <property type="gene ID" value="OE9A097561"/>
</dbReference>
<dbReference type="EMBL" id="CACTIH010000194">
    <property type="protein sequence ID" value="CAA2956694.1"/>
    <property type="molecule type" value="Genomic_DNA"/>
</dbReference>
<protein>
    <submittedName>
        <fullName evidence="7">Transcription factor bHLH25-like</fullName>
    </submittedName>
</protein>
<evidence type="ECO:0000256" key="3">
    <source>
        <dbReference type="ARBA" id="ARBA00023163"/>
    </source>
</evidence>
<dbReference type="Gene3D" id="4.10.280.10">
    <property type="entry name" value="Helix-loop-helix DNA-binding domain"/>
    <property type="match status" value="1"/>
</dbReference>